<accession>A0A0A9BF79</accession>
<name>A0A0A9BF79_ARUDO</name>
<dbReference type="AlphaFoldDB" id="A0A0A9BF79"/>
<sequence length="23" mass="2679">MLLLIYPYNLNPQAHGLDVFFSL</sequence>
<reference evidence="1" key="2">
    <citation type="journal article" date="2015" name="Data Brief">
        <title>Shoot transcriptome of the giant reed, Arundo donax.</title>
        <authorList>
            <person name="Barrero R.A."/>
            <person name="Guerrero F.D."/>
            <person name="Moolhuijzen P."/>
            <person name="Goolsby J.A."/>
            <person name="Tidwell J."/>
            <person name="Bellgard S.E."/>
            <person name="Bellgard M.I."/>
        </authorList>
    </citation>
    <scope>NUCLEOTIDE SEQUENCE</scope>
    <source>
        <tissue evidence="1">Shoot tissue taken approximately 20 cm above the soil surface</tissue>
    </source>
</reference>
<proteinExistence type="predicted"/>
<dbReference type="EMBL" id="GBRH01237995">
    <property type="protein sequence ID" value="JAD59900.1"/>
    <property type="molecule type" value="Transcribed_RNA"/>
</dbReference>
<protein>
    <submittedName>
        <fullName evidence="1">Uncharacterized protein</fullName>
    </submittedName>
</protein>
<evidence type="ECO:0000313" key="1">
    <source>
        <dbReference type="EMBL" id="JAD59900.1"/>
    </source>
</evidence>
<reference evidence="1" key="1">
    <citation type="submission" date="2014-09" db="EMBL/GenBank/DDBJ databases">
        <authorList>
            <person name="Magalhaes I.L.F."/>
            <person name="Oliveira U."/>
            <person name="Santos F.R."/>
            <person name="Vidigal T.H.D.A."/>
            <person name="Brescovit A.D."/>
            <person name="Santos A.J."/>
        </authorList>
    </citation>
    <scope>NUCLEOTIDE SEQUENCE</scope>
    <source>
        <tissue evidence="1">Shoot tissue taken approximately 20 cm above the soil surface</tissue>
    </source>
</reference>
<organism evidence="1">
    <name type="scientific">Arundo donax</name>
    <name type="common">Giant reed</name>
    <name type="synonym">Donax arundinaceus</name>
    <dbReference type="NCBI Taxonomy" id="35708"/>
    <lineage>
        <taxon>Eukaryota</taxon>
        <taxon>Viridiplantae</taxon>
        <taxon>Streptophyta</taxon>
        <taxon>Embryophyta</taxon>
        <taxon>Tracheophyta</taxon>
        <taxon>Spermatophyta</taxon>
        <taxon>Magnoliopsida</taxon>
        <taxon>Liliopsida</taxon>
        <taxon>Poales</taxon>
        <taxon>Poaceae</taxon>
        <taxon>PACMAD clade</taxon>
        <taxon>Arundinoideae</taxon>
        <taxon>Arundineae</taxon>
        <taxon>Arundo</taxon>
    </lineage>
</organism>